<evidence type="ECO:0000256" key="3">
    <source>
        <dbReference type="ARBA" id="ARBA00022452"/>
    </source>
</evidence>
<keyword evidence="2 7" id="KW-0813">Transport</keyword>
<keyword evidence="10" id="KW-1185">Reference proteome</keyword>
<sequence length="1015" mass="108763">MRNTCYSTHQAYEQPAVRSALSGKLLLLTLFLPIASFAQTTRDVSGKVTDATGTGLPGVTVLVTGTQIGASTGADGSFRLQVPATATSLTVSFVGYAKQTVDITGKSTVTIALKDDAQALGDVVVVGYGSVQKSDLTGAVSTLGPKDFNKGTFTSPDQLIQGRTSGVQITQNSGQPGGASTIRIRGNSAVTGTGQPLYVVDGVPLDGRSARPGLNTSAGDSPDSNPLNFLNPADIESLTVLKDASATAIYGSRAAYGVVLITTKRGKIGEAKLDIGVSGGFSHIMRRIDVLNADQYRQALTYYGAPASNDKGLSNDALGAILQTAPLQNYTAAVSGGNENARYRLSVGYLDQKGIVKKTDFKKYSANFVTNVKFLESKKLGVDMNITASQTREQLAPITNNGDFRGSLIGQALQWNPTDSLYSANGLPVSRLGSTTINPVAQQQYYDDNSRVTTALASISPYYKFTDWLEYRALVAINYSTGMRRTSIDQRLNISDYQQFGYAAIGTNELQTQQMTHTLNFNKKVTPDLNVNALLGYEYTKFGFSGTNLSGRGPANSDGTPKGFGTYGLDYTNYLQYSNPSGRLISSFVDPVTELQSFFGRAILNYKDRYLLTATLRADGSTKFGDNNKYGYFPSVSAAWDISQEEFLKSKYEALNQLKLRVGYGRTGNQEFPAGSARDQFVFLPNNGGISRTTNANADLKWQSDEQYNAGIDVAMFNNRVTLTADYFYKRTTDLLYPNIPGFPAAPGGSSVVWQNLPGNIVNKGVELLLGVTAVDGQRFGLNFNANATFVHNNVSGLPATLIIQTGTLSGQGLSGVLAETIQNGQPLNGFYLPTYNGLNSTTGIYNDFTPASYVGNPNPTAIAGLSTTIRFAKLSLTANFNGVFGNKIYNNTFNSVLNVSQIRGGRNISLAEYQSGVKESVANAVTPSTRYLESGNFVKLSNVTLSYALGDIGKVFKGASIYAIGQNLFVITKYRGFDPEVNTNKSSGVVPSAGIDYTGYPTARTFTFGLNFSL</sequence>
<comment type="similarity">
    <text evidence="7">Belongs to the TonB-dependent receptor family.</text>
</comment>
<evidence type="ECO:0000256" key="1">
    <source>
        <dbReference type="ARBA" id="ARBA00004571"/>
    </source>
</evidence>
<organism evidence="9 10">
    <name type="scientific">Hymenobacter ginkgonis</name>
    <dbReference type="NCBI Taxonomy" id="2682976"/>
    <lineage>
        <taxon>Bacteria</taxon>
        <taxon>Pseudomonadati</taxon>
        <taxon>Bacteroidota</taxon>
        <taxon>Cytophagia</taxon>
        <taxon>Cytophagales</taxon>
        <taxon>Hymenobacteraceae</taxon>
        <taxon>Hymenobacter</taxon>
    </lineage>
</organism>
<dbReference type="SUPFAM" id="SSF56935">
    <property type="entry name" value="Porins"/>
    <property type="match status" value="1"/>
</dbReference>
<dbReference type="Gene3D" id="2.40.170.20">
    <property type="entry name" value="TonB-dependent receptor, beta-barrel domain"/>
    <property type="match status" value="1"/>
</dbReference>
<keyword evidence="6 7" id="KW-0998">Cell outer membrane</keyword>
<dbReference type="InterPro" id="IPR036942">
    <property type="entry name" value="Beta-barrel_TonB_sf"/>
</dbReference>
<evidence type="ECO:0000256" key="6">
    <source>
        <dbReference type="ARBA" id="ARBA00023237"/>
    </source>
</evidence>
<dbReference type="Gene3D" id="2.60.40.1120">
    <property type="entry name" value="Carboxypeptidase-like, regulatory domain"/>
    <property type="match status" value="1"/>
</dbReference>
<accession>A0A7K1TCA6</accession>
<dbReference type="EMBL" id="WQKZ01000002">
    <property type="protein sequence ID" value="MVN76030.1"/>
    <property type="molecule type" value="Genomic_DNA"/>
</dbReference>
<dbReference type="InterPro" id="IPR012910">
    <property type="entry name" value="Plug_dom"/>
</dbReference>
<dbReference type="Pfam" id="PF13715">
    <property type="entry name" value="CarbopepD_reg_2"/>
    <property type="match status" value="1"/>
</dbReference>
<evidence type="ECO:0000313" key="10">
    <source>
        <dbReference type="Proteomes" id="UP000441336"/>
    </source>
</evidence>
<evidence type="ECO:0000256" key="7">
    <source>
        <dbReference type="PROSITE-ProRule" id="PRU01360"/>
    </source>
</evidence>
<dbReference type="Gene3D" id="2.170.130.10">
    <property type="entry name" value="TonB-dependent receptor, plug domain"/>
    <property type="match status" value="1"/>
</dbReference>
<reference evidence="9 10" key="1">
    <citation type="submission" date="2019-12" db="EMBL/GenBank/DDBJ databases">
        <title>Hymenobacter sp. HMF4947 Genome sequencing and assembly.</title>
        <authorList>
            <person name="Kang H."/>
            <person name="Cha I."/>
            <person name="Kim H."/>
            <person name="Joh K."/>
        </authorList>
    </citation>
    <scope>NUCLEOTIDE SEQUENCE [LARGE SCALE GENOMIC DNA]</scope>
    <source>
        <strain evidence="9 10">HMF4947</strain>
    </source>
</reference>
<dbReference type="InterPro" id="IPR023997">
    <property type="entry name" value="TonB-dep_OMP_SusC/RagA_CS"/>
</dbReference>
<evidence type="ECO:0000256" key="2">
    <source>
        <dbReference type="ARBA" id="ARBA00022448"/>
    </source>
</evidence>
<dbReference type="GO" id="GO:0009279">
    <property type="term" value="C:cell outer membrane"/>
    <property type="evidence" value="ECO:0007669"/>
    <property type="project" value="UniProtKB-SubCell"/>
</dbReference>
<dbReference type="InterPro" id="IPR037066">
    <property type="entry name" value="Plug_dom_sf"/>
</dbReference>
<dbReference type="NCBIfam" id="TIGR04057">
    <property type="entry name" value="SusC_RagA_signa"/>
    <property type="match status" value="1"/>
</dbReference>
<protein>
    <submittedName>
        <fullName evidence="9">SusC/RagA family TonB-linked outer membrane protein</fullName>
    </submittedName>
</protein>
<dbReference type="PROSITE" id="PS52016">
    <property type="entry name" value="TONB_DEPENDENT_REC_3"/>
    <property type="match status" value="1"/>
</dbReference>
<gene>
    <name evidence="9" type="ORF">GO988_06805</name>
</gene>
<evidence type="ECO:0000256" key="5">
    <source>
        <dbReference type="ARBA" id="ARBA00023136"/>
    </source>
</evidence>
<dbReference type="NCBIfam" id="TIGR04056">
    <property type="entry name" value="OMP_RagA_SusC"/>
    <property type="match status" value="1"/>
</dbReference>
<comment type="subcellular location">
    <subcellularLocation>
        <location evidence="1 7">Cell outer membrane</location>
        <topology evidence="1 7">Multi-pass membrane protein</topology>
    </subcellularLocation>
</comment>
<dbReference type="AlphaFoldDB" id="A0A7K1TCA6"/>
<dbReference type="InterPro" id="IPR039426">
    <property type="entry name" value="TonB-dep_rcpt-like"/>
</dbReference>
<dbReference type="RefSeq" id="WP_157563452.1">
    <property type="nucleotide sequence ID" value="NZ_WQKZ01000002.1"/>
</dbReference>
<keyword evidence="4 7" id="KW-0812">Transmembrane</keyword>
<feature type="domain" description="TonB-dependent receptor plug" evidence="8">
    <location>
        <begin position="133"/>
        <end position="258"/>
    </location>
</feature>
<keyword evidence="5 7" id="KW-0472">Membrane</keyword>
<dbReference type="SUPFAM" id="SSF49464">
    <property type="entry name" value="Carboxypeptidase regulatory domain-like"/>
    <property type="match status" value="1"/>
</dbReference>
<proteinExistence type="inferred from homology"/>
<evidence type="ECO:0000313" key="9">
    <source>
        <dbReference type="EMBL" id="MVN76030.1"/>
    </source>
</evidence>
<dbReference type="Proteomes" id="UP000441336">
    <property type="component" value="Unassembled WGS sequence"/>
</dbReference>
<evidence type="ECO:0000259" key="8">
    <source>
        <dbReference type="Pfam" id="PF07715"/>
    </source>
</evidence>
<comment type="caution">
    <text evidence="9">The sequence shown here is derived from an EMBL/GenBank/DDBJ whole genome shotgun (WGS) entry which is preliminary data.</text>
</comment>
<name>A0A7K1TCA6_9BACT</name>
<keyword evidence="3 7" id="KW-1134">Transmembrane beta strand</keyword>
<evidence type="ECO:0000256" key="4">
    <source>
        <dbReference type="ARBA" id="ARBA00022692"/>
    </source>
</evidence>
<dbReference type="Pfam" id="PF07715">
    <property type="entry name" value="Plug"/>
    <property type="match status" value="1"/>
</dbReference>
<dbReference type="InterPro" id="IPR008969">
    <property type="entry name" value="CarboxyPept-like_regulatory"/>
</dbReference>
<dbReference type="InterPro" id="IPR023996">
    <property type="entry name" value="TonB-dep_OMP_SusC/RagA"/>
</dbReference>